<evidence type="ECO:0000256" key="4">
    <source>
        <dbReference type="ARBA" id="ARBA00022692"/>
    </source>
</evidence>
<dbReference type="GO" id="GO:0072657">
    <property type="term" value="P:protein localization to membrane"/>
    <property type="evidence" value="ECO:0007669"/>
    <property type="project" value="TreeGrafter"/>
</dbReference>
<comment type="similarity">
    <text evidence="3 9">Belongs to the nonaspanin (TM9SF) (TC 9.A.2) family.</text>
</comment>
<dbReference type="GO" id="GO:0010008">
    <property type="term" value="C:endosome membrane"/>
    <property type="evidence" value="ECO:0007669"/>
    <property type="project" value="UniProtKB-SubCell"/>
</dbReference>
<comment type="caution">
    <text evidence="9">Lacks conserved residue(s) required for the propagation of feature annotation.</text>
</comment>
<dbReference type="GO" id="GO:0000139">
    <property type="term" value="C:Golgi membrane"/>
    <property type="evidence" value="ECO:0007669"/>
    <property type="project" value="UniProtKB-SubCell"/>
</dbReference>
<protein>
    <recommendedName>
        <fullName evidence="9">Transmembrane 9 superfamily member</fullName>
    </recommendedName>
</protein>
<evidence type="ECO:0000256" key="1">
    <source>
        <dbReference type="ARBA" id="ARBA00004337"/>
    </source>
</evidence>
<feature type="transmembrane region" description="Helical" evidence="9">
    <location>
        <begin position="50"/>
        <end position="70"/>
    </location>
</feature>
<dbReference type="Proteomes" id="UP000652761">
    <property type="component" value="Unassembled WGS sequence"/>
</dbReference>
<evidence type="ECO:0000313" key="11">
    <source>
        <dbReference type="Proteomes" id="UP000652761"/>
    </source>
</evidence>
<dbReference type="AlphaFoldDB" id="A0A843UQJ0"/>
<dbReference type="Pfam" id="PF02990">
    <property type="entry name" value="EMP70"/>
    <property type="match status" value="1"/>
</dbReference>
<dbReference type="EMBL" id="NMUH01001069">
    <property type="protein sequence ID" value="MQL88572.1"/>
    <property type="molecule type" value="Genomic_DNA"/>
</dbReference>
<name>A0A843UQJ0_COLES</name>
<organism evidence="10 11">
    <name type="scientific">Colocasia esculenta</name>
    <name type="common">Wild taro</name>
    <name type="synonym">Arum esculentum</name>
    <dbReference type="NCBI Taxonomy" id="4460"/>
    <lineage>
        <taxon>Eukaryota</taxon>
        <taxon>Viridiplantae</taxon>
        <taxon>Streptophyta</taxon>
        <taxon>Embryophyta</taxon>
        <taxon>Tracheophyta</taxon>
        <taxon>Spermatophyta</taxon>
        <taxon>Magnoliopsida</taxon>
        <taxon>Liliopsida</taxon>
        <taxon>Araceae</taxon>
        <taxon>Aroideae</taxon>
        <taxon>Colocasieae</taxon>
        <taxon>Colocasia</taxon>
    </lineage>
</organism>
<dbReference type="PANTHER" id="PTHR10766">
    <property type="entry name" value="TRANSMEMBRANE 9 SUPERFAMILY PROTEIN"/>
    <property type="match status" value="1"/>
</dbReference>
<dbReference type="OrthoDB" id="1733968at2759"/>
<keyword evidence="6" id="KW-0967">Endosome</keyword>
<keyword evidence="5" id="KW-0732">Signal</keyword>
<comment type="subcellular location">
    <subcellularLocation>
        <location evidence="1">Endosome membrane</location>
        <topology evidence="1">Multi-pass membrane protein</topology>
    </subcellularLocation>
    <subcellularLocation>
        <location evidence="2">Golgi apparatus membrane</location>
        <topology evidence="2">Multi-pass membrane protein</topology>
    </subcellularLocation>
</comment>
<reference evidence="10" key="1">
    <citation type="submission" date="2017-07" db="EMBL/GenBank/DDBJ databases">
        <title>Taro Niue Genome Assembly and Annotation.</title>
        <authorList>
            <person name="Atibalentja N."/>
            <person name="Keating K."/>
            <person name="Fields C.J."/>
        </authorList>
    </citation>
    <scope>NUCLEOTIDE SEQUENCE</scope>
    <source>
        <strain evidence="10">Niue_2</strain>
        <tissue evidence="10">Leaf</tissue>
    </source>
</reference>
<sequence length="221" mass="23908">MYLQLERTNWVKNLLLTGCLFCGPLFLTFCFLNTVAIAYSATAALPSGTILVILLIWALVTSPLLVLGGVAGPPWMNLVFCFLNSIFSIDQVAPTLVPLLKFYFHEEVRKATVSAGKGICGGLQRKRRWQLCRATTVSKGATPSGGSVFLLQRRRAKWPRRRGVEEQCAAVATSSSSCSGSVGEQQWRQRRLLFGAPTTAAAAGSEAAKVAVALRAFAAIR</sequence>
<evidence type="ECO:0000256" key="5">
    <source>
        <dbReference type="ARBA" id="ARBA00022729"/>
    </source>
</evidence>
<evidence type="ECO:0000256" key="9">
    <source>
        <dbReference type="RuleBase" id="RU363079"/>
    </source>
</evidence>
<dbReference type="PANTHER" id="PTHR10766:SF168">
    <property type="entry name" value="TRANSMEMBRANE 9 SUPERFAMILY MEMBER"/>
    <property type="match status" value="1"/>
</dbReference>
<keyword evidence="11" id="KW-1185">Reference proteome</keyword>
<evidence type="ECO:0000256" key="6">
    <source>
        <dbReference type="ARBA" id="ARBA00022753"/>
    </source>
</evidence>
<keyword evidence="7 9" id="KW-1133">Transmembrane helix</keyword>
<keyword evidence="8 9" id="KW-0472">Membrane</keyword>
<dbReference type="InterPro" id="IPR004240">
    <property type="entry name" value="EMP70"/>
</dbReference>
<feature type="non-terminal residue" evidence="10">
    <location>
        <position position="221"/>
    </location>
</feature>
<comment type="caution">
    <text evidence="10">The sequence shown here is derived from an EMBL/GenBank/DDBJ whole genome shotgun (WGS) entry which is preliminary data.</text>
</comment>
<evidence type="ECO:0000256" key="8">
    <source>
        <dbReference type="ARBA" id="ARBA00023136"/>
    </source>
</evidence>
<accession>A0A843UQJ0</accession>
<evidence type="ECO:0000313" key="10">
    <source>
        <dbReference type="EMBL" id="MQL88572.1"/>
    </source>
</evidence>
<evidence type="ECO:0000256" key="2">
    <source>
        <dbReference type="ARBA" id="ARBA00004653"/>
    </source>
</evidence>
<evidence type="ECO:0000256" key="3">
    <source>
        <dbReference type="ARBA" id="ARBA00005227"/>
    </source>
</evidence>
<evidence type="ECO:0000256" key="7">
    <source>
        <dbReference type="ARBA" id="ARBA00022989"/>
    </source>
</evidence>
<proteinExistence type="inferred from homology"/>
<gene>
    <name evidence="10" type="ORF">Taro_021133</name>
</gene>
<keyword evidence="4 9" id="KW-0812">Transmembrane</keyword>